<evidence type="ECO:0000256" key="4">
    <source>
        <dbReference type="ARBA" id="ARBA00022801"/>
    </source>
</evidence>
<evidence type="ECO:0000256" key="5">
    <source>
        <dbReference type="ARBA" id="ARBA00022833"/>
    </source>
</evidence>
<dbReference type="AlphaFoldDB" id="A0A517NFZ2"/>
<evidence type="ECO:0000256" key="1">
    <source>
        <dbReference type="ARBA" id="ARBA00001947"/>
    </source>
</evidence>
<feature type="transmembrane region" description="Helical" evidence="8">
    <location>
        <begin position="74"/>
        <end position="94"/>
    </location>
</feature>
<organism evidence="10 11">
    <name type="scientific">Rubripirellula lacrimiformis</name>
    <dbReference type="NCBI Taxonomy" id="1930273"/>
    <lineage>
        <taxon>Bacteria</taxon>
        <taxon>Pseudomonadati</taxon>
        <taxon>Planctomycetota</taxon>
        <taxon>Planctomycetia</taxon>
        <taxon>Pirellulales</taxon>
        <taxon>Pirellulaceae</taxon>
        <taxon>Rubripirellula</taxon>
    </lineage>
</organism>
<keyword evidence="5" id="KW-0862">Zinc</keyword>
<dbReference type="KEGG" id="rlc:K227x_44520"/>
<gene>
    <name evidence="10" type="ORF">K227x_44520</name>
</gene>
<dbReference type="Proteomes" id="UP000318538">
    <property type="component" value="Chromosome"/>
</dbReference>
<evidence type="ECO:0000256" key="2">
    <source>
        <dbReference type="ARBA" id="ARBA00022670"/>
    </source>
</evidence>
<keyword evidence="4" id="KW-0378">Hydrolase</keyword>
<dbReference type="GO" id="GO:0004222">
    <property type="term" value="F:metalloendopeptidase activity"/>
    <property type="evidence" value="ECO:0007669"/>
    <property type="project" value="InterPro"/>
</dbReference>
<dbReference type="Gene3D" id="3.30.2010.10">
    <property type="entry name" value="Metalloproteases ('zincins'), catalytic domain"/>
    <property type="match status" value="1"/>
</dbReference>
<keyword evidence="8" id="KW-1133">Transmembrane helix</keyword>
<keyword evidence="11" id="KW-1185">Reference proteome</keyword>
<feature type="transmembrane region" description="Helical" evidence="8">
    <location>
        <begin position="183"/>
        <end position="204"/>
    </location>
</feature>
<comment type="cofactor">
    <cofactor evidence="1">
        <name>Zn(2+)</name>
        <dbReference type="ChEBI" id="CHEBI:29105"/>
    </cofactor>
</comment>
<dbReference type="RefSeq" id="WP_145172461.1">
    <property type="nucleotide sequence ID" value="NZ_CP036525.1"/>
</dbReference>
<keyword evidence="2" id="KW-0645">Protease</keyword>
<feature type="transmembrane region" description="Helical" evidence="8">
    <location>
        <begin position="106"/>
        <end position="127"/>
    </location>
</feature>
<keyword evidence="6" id="KW-0482">Metalloprotease</keyword>
<feature type="region of interest" description="Disordered" evidence="7">
    <location>
        <begin position="411"/>
        <end position="434"/>
    </location>
</feature>
<feature type="domain" description="Peptidase M48" evidence="9">
    <location>
        <begin position="243"/>
        <end position="404"/>
    </location>
</feature>
<sequence>MHLYFFLVVIVSLSCGSLPQGDVDPVAAGLATAAMVTAWVILSHVAARTVALYVRDEKLQPLAGAEWLEKQLAAFRWIGLAVTVLCLAGFGLARSTDEIPFVADSMFLQAILLMLPGIAITAGTWSAEHRYGVLLSYTGAGIGNHVRSVWQSFRGGMAWLVAPVLLLLGLSDLIALLPISTTAANVTTVITIVSFVLLGLPWMIRHLFKTGPLDPAAATWVNQLMFSAGARRTRAVRWNTAGTTFNAMIAGFVPPLRTLLLSDRLVDELPRPQIAMVVLHEAAHLRRRHVPMRMLAVLPAWGAGALISRIAGEQSWSLAAGSVVGILLTMLILRIVAYRTEFDADVQACRMAAAISQGQSPVEDVPATYDEAADALAAALMRVTFDHPANRKPTWLHPGVMERIDWMKSQSETAPTTSALSDRDPITSAGRTSEGPIIHSINAASRHANPHSNGSLIDPV</sequence>
<keyword evidence="3" id="KW-0479">Metal-binding</keyword>
<feature type="transmembrane region" description="Helical" evidence="8">
    <location>
        <begin position="157"/>
        <end position="177"/>
    </location>
</feature>
<accession>A0A517NFZ2</accession>
<evidence type="ECO:0000313" key="11">
    <source>
        <dbReference type="Proteomes" id="UP000318538"/>
    </source>
</evidence>
<dbReference type="InterPro" id="IPR001915">
    <property type="entry name" value="Peptidase_M48"/>
</dbReference>
<reference evidence="10 11" key="1">
    <citation type="submission" date="2019-02" db="EMBL/GenBank/DDBJ databases">
        <title>Deep-cultivation of Planctomycetes and their phenomic and genomic characterization uncovers novel biology.</title>
        <authorList>
            <person name="Wiegand S."/>
            <person name="Jogler M."/>
            <person name="Boedeker C."/>
            <person name="Pinto D."/>
            <person name="Vollmers J."/>
            <person name="Rivas-Marin E."/>
            <person name="Kohn T."/>
            <person name="Peeters S.H."/>
            <person name="Heuer A."/>
            <person name="Rast P."/>
            <person name="Oberbeckmann S."/>
            <person name="Bunk B."/>
            <person name="Jeske O."/>
            <person name="Meyerdierks A."/>
            <person name="Storesund J.E."/>
            <person name="Kallscheuer N."/>
            <person name="Luecker S."/>
            <person name="Lage O.M."/>
            <person name="Pohl T."/>
            <person name="Merkel B.J."/>
            <person name="Hornburger P."/>
            <person name="Mueller R.-W."/>
            <person name="Bruemmer F."/>
            <person name="Labrenz M."/>
            <person name="Spormann A.M."/>
            <person name="Op den Camp H."/>
            <person name="Overmann J."/>
            <person name="Amann R."/>
            <person name="Jetten M.S.M."/>
            <person name="Mascher T."/>
            <person name="Medema M.H."/>
            <person name="Devos D.P."/>
            <person name="Kaster A.-K."/>
            <person name="Ovreas L."/>
            <person name="Rohde M."/>
            <person name="Galperin M.Y."/>
            <person name="Jogler C."/>
        </authorList>
    </citation>
    <scope>NUCLEOTIDE SEQUENCE [LARGE SCALE GENOMIC DNA]</scope>
    <source>
        <strain evidence="10 11">K22_7</strain>
    </source>
</reference>
<evidence type="ECO:0000256" key="3">
    <source>
        <dbReference type="ARBA" id="ARBA00022723"/>
    </source>
</evidence>
<feature type="transmembrane region" description="Helical" evidence="8">
    <location>
        <begin position="27"/>
        <end position="54"/>
    </location>
</feature>
<dbReference type="GO" id="GO:0006508">
    <property type="term" value="P:proteolysis"/>
    <property type="evidence" value="ECO:0007669"/>
    <property type="project" value="UniProtKB-KW"/>
</dbReference>
<feature type="compositionally biased region" description="Polar residues" evidence="7">
    <location>
        <begin position="411"/>
        <end position="420"/>
    </location>
</feature>
<proteinExistence type="predicted"/>
<evidence type="ECO:0000256" key="6">
    <source>
        <dbReference type="ARBA" id="ARBA00023049"/>
    </source>
</evidence>
<evidence type="ECO:0000256" key="7">
    <source>
        <dbReference type="SAM" id="MobiDB-lite"/>
    </source>
</evidence>
<evidence type="ECO:0000313" key="10">
    <source>
        <dbReference type="EMBL" id="QDT06045.1"/>
    </source>
</evidence>
<dbReference type="EMBL" id="CP036525">
    <property type="protein sequence ID" value="QDT06045.1"/>
    <property type="molecule type" value="Genomic_DNA"/>
</dbReference>
<feature type="transmembrane region" description="Helical" evidence="8">
    <location>
        <begin position="318"/>
        <end position="337"/>
    </location>
</feature>
<keyword evidence="8" id="KW-0812">Transmembrane</keyword>
<evidence type="ECO:0000256" key="8">
    <source>
        <dbReference type="SAM" id="Phobius"/>
    </source>
</evidence>
<dbReference type="OrthoDB" id="264978at2"/>
<evidence type="ECO:0000259" key="9">
    <source>
        <dbReference type="Pfam" id="PF01435"/>
    </source>
</evidence>
<dbReference type="GO" id="GO:0046872">
    <property type="term" value="F:metal ion binding"/>
    <property type="evidence" value="ECO:0007669"/>
    <property type="project" value="UniProtKB-KW"/>
</dbReference>
<protein>
    <submittedName>
        <fullName evidence="10">Peptidase family M48</fullName>
    </submittedName>
</protein>
<name>A0A517NFZ2_9BACT</name>
<dbReference type="Pfam" id="PF01435">
    <property type="entry name" value="Peptidase_M48"/>
    <property type="match status" value="1"/>
</dbReference>
<feature type="transmembrane region" description="Helical" evidence="8">
    <location>
        <begin position="294"/>
        <end position="312"/>
    </location>
</feature>
<keyword evidence="8" id="KW-0472">Membrane</keyword>